<dbReference type="GO" id="GO:0000724">
    <property type="term" value="P:double-strand break repair via homologous recombination"/>
    <property type="evidence" value="ECO:0007669"/>
    <property type="project" value="EnsemblPlants"/>
</dbReference>
<evidence type="ECO:0000313" key="8">
    <source>
        <dbReference type="EMBL" id="KAI5428368.1"/>
    </source>
</evidence>
<gene>
    <name evidence="8" type="ORF">KIW84_033380</name>
</gene>
<dbReference type="GO" id="GO:0005634">
    <property type="term" value="C:nucleus"/>
    <property type="evidence" value="ECO:0007669"/>
    <property type="project" value="UniProtKB-SubCell"/>
</dbReference>
<evidence type="ECO:0000256" key="1">
    <source>
        <dbReference type="ARBA" id="ARBA00004123"/>
    </source>
</evidence>
<feature type="compositionally biased region" description="Polar residues" evidence="5">
    <location>
        <begin position="888"/>
        <end position="898"/>
    </location>
</feature>
<dbReference type="Proteomes" id="UP001058974">
    <property type="component" value="Chromosome 3"/>
</dbReference>
<accession>A0A9D4XVN8</accession>
<dbReference type="GO" id="GO:0009555">
    <property type="term" value="P:pollen development"/>
    <property type="evidence" value="ECO:0007669"/>
    <property type="project" value="EnsemblPlants"/>
</dbReference>
<dbReference type="Gramene" id="Psat03G0338000-T1">
    <property type="protein sequence ID" value="KAI5428368.1"/>
    <property type="gene ID" value="KIW84_033380"/>
</dbReference>
<feature type="region of interest" description="Disordered" evidence="5">
    <location>
        <begin position="751"/>
        <end position="771"/>
    </location>
</feature>
<feature type="region of interest" description="Disordered" evidence="5">
    <location>
        <begin position="284"/>
        <end position="394"/>
    </location>
</feature>
<dbReference type="GO" id="GO:0010026">
    <property type="term" value="P:trichome differentiation"/>
    <property type="evidence" value="ECO:0007669"/>
    <property type="project" value="EnsemblPlants"/>
</dbReference>
<dbReference type="GO" id="GO:0009934">
    <property type="term" value="P:regulation of meristem structural organization"/>
    <property type="evidence" value="ECO:0007669"/>
    <property type="project" value="EnsemblPlants"/>
</dbReference>
<dbReference type="Pfam" id="PF21796">
    <property type="entry name" value="Cac1_C"/>
    <property type="match status" value="1"/>
</dbReference>
<feature type="domain" description="Chromatin assembly factor 1 subunit Cac1-like C-terminal" evidence="7">
    <location>
        <begin position="780"/>
        <end position="830"/>
    </location>
</feature>
<feature type="compositionally biased region" description="Basic and acidic residues" evidence="5">
    <location>
        <begin position="355"/>
        <end position="389"/>
    </location>
</feature>
<dbReference type="GO" id="GO:0031507">
    <property type="term" value="P:heterochromatin formation"/>
    <property type="evidence" value="ECO:0007669"/>
    <property type="project" value="EnsemblPlants"/>
</dbReference>
<protein>
    <recommendedName>
        <fullName evidence="10">Chromatin assembly factor 1 subunit FAS1</fullName>
    </recommendedName>
</protein>
<keyword evidence="3" id="KW-0234">DNA repair</keyword>
<evidence type="ECO:0000256" key="4">
    <source>
        <dbReference type="ARBA" id="ARBA00023242"/>
    </source>
</evidence>
<evidence type="ECO:0000256" key="2">
    <source>
        <dbReference type="ARBA" id="ARBA00022763"/>
    </source>
</evidence>
<comment type="caution">
    <text evidence="8">The sequence shown here is derived from an EMBL/GenBank/DDBJ whole genome shotgun (WGS) entry which is preliminary data.</text>
</comment>
<sequence>FSTPLYHRLGFLISFQISHSTTMQMENSVVIDLETTPPRPPVQDPTTNRPKTNSRKRKKEVNSKLRTPEEKLAQIETLEKELEGLFGYYREVLGKKVVVDLKKCGGSRNAVVAALMEESELPLSKLVDEIHGRLNSEVANGGVVLAESFNYALVKSSVLIVGQRMMYGVPNADADILEDHSDSCLWCWETRDVKLLPKSVRGELVIRRTMRKKINERIMAVTEMIVSLKKHDSEPNYSQDVIKASKKLTKTSTGADIHLIVAGLLQKNSEDMDKKKASQEEKLLIKQLDRNRREAEKAEKEKEKAEAKEKEKAEKEKEKAEKAEAKEKEKESMQCDLKTETTAIETNSKLSQGEVRSDEKCCEQKKQQKRLVEEAEKDQRRREKEEAELKKKRNLQKQVSIMERFLKRSKPNPSVQNDKVSVEPTASDFISSKDENLSKSATLLMDDVLASSSDIMPEDLRRSHFSSWRSLGQSIRSNRKQRWGLRQNPKIEADNKLKLTDSKSAIQDYELGMEKDVDQLGESSPDLNSCLLNADNTSLDSKKYYRGRQLLQFDNAPRPAFYGFWPSKSLVVGARHPLRKDPNLDYDVSSDEEWEEDEPGESLSDCEKDEEKDEEECQEECSKSDGESEDGFFVPDGYLSEDEGAQLDRMDTDVSHAEADNSPCSKDDIEAEEFCALLRQQKYLNNLTEHALRKNNPVIIPNFVLDKDPSLLDHNISGIPKQELMCLQALSMYTIPGGSYIELELSTDKIQDEDQEASPSTGKGAATPPSDLAAIPETDLPIIVTAIQNCSQGINKLLGSLQQKFPSASKASLRSKVREVSDYVDNRWQVKKEVLVKLGLSVKPEKSSGGPRSIAAFFSKRCLPPGGESVKPGETSPLTPLKSCSAIPDSQTSRSHNV</sequence>
<organism evidence="8 9">
    <name type="scientific">Pisum sativum</name>
    <name type="common">Garden pea</name>
    <name type="synonym">Lathyrus oleraceus</name>
    <dbReference type="NCBI Taxonomy" id="3888"/>
    <lineage>
        <taxon>Eukaryota</taxon>
        <taxon>Viridiplantae</taxon>
        <taxon>Streptophyta</taxon>
        <taxon>Embryophyta</taxon>
        <taxon>Tracheophyta</taxon>
        <taxon>Spermatophyta</taxon>
        <taxon>Magnoliopsida</taxon>
        <taxon>eudicotyledons</taxon>
        <taxon>Gunneridae</taxon>
        <taxon>Pentapetalae</taxon>
        <taxon>rosids</taxon>
        <taxon>fabids</taxon>
        <taxon>Fabales</taxon>
        <taxon>Fabaceae</taxon>
        <taxon>Papilionoideae</taxon>
        <taxon>50 kb inversion clade</taxon>
        <taxon>NPAAA clade</taxon>
        <taxon>Hologalegina</taxon>
        <taxon>IRL clade</taxon>
        <taxon>Fabeae</taxon>
        <taxon>Lathyrus</taxon>
    </lineage>
</organism>
<feature type="compositionally biased region" description="Acidic residues" evidence="5">
    <location>
        <begin position="607"/>
        <end position="619"/>
    </location>
</feature>
<dbReference type="PANTHER" id="PTHR15272">
    <property type="entry name" value="CHROMATIN ASSEMBLY FACTOR 1 SUBUNIT A CAF-1 SUBUNIT A"/>
    <property type="match status" value="1"/>
</dbReference>
<feature type="region of interest" description="Disordered" evidence="5">
    <location>
        <begin position="579"/>
        <end position="638"/>
    </location>
</feature>
<feature type="region of interest" description="Disordered" evidence="5">
    <location>
        <begin position="34"/>
        <end position="66"/>
    </location>
</feature>
<evidence type="ECO:0000313" key="9">
    <source>
        <dbReference type="Proteomes" id="UP001058974"/>
    </source>
</evidence>
<dbReference type="GO" id="GO:0051301">
    <property type="term" value="P:cell division"/>
    <property type="evidence" value="ECO:0007669"/>
    <property type="project" value="EnsemblPlants"/>
</dbReference>
<dbReference type="InterPro" id="IPR022043">
    <property type="entry name" value="CAF1A_DD"/>
</dbReference>
<feature type="compositionally biased region" description="Basic and acidic residues" evidence="5">
    <location>
        <begin position="284"/>
        <end position="339"/>
    </location>
</feature>
<dbReference type="GO" id="GO:0045787">
    <property type="term" value="P:positive regulation of cell cycle"/>
    <property type="evidence" value="ECO:0007669"/>
    <property type="project" value="EnsemblPlants"/>
</dbReference>
<evidence type="ECO:0000259" key="6">
    <source>
        <dbReference type="Pfam" id="PF12253"/>
    </source>
</evidence>
<dbReference type="AlphaFoldDB" id="A0A9D4XVN8"/>
<dbReference type="EMBL" id="JAMSHJ010000003">
    <property type="protein sequence ID" value="KAI5428368.1"/>
    <property type="molecule type" value="Genomic_DNA"/>
</dbReference>
<evidence type="ECO:0000256" key="3">
    <source>
        <dbReference type="ARBA" id="ARBA00023204"/>
    </source>
</evidence>
<dbReference type="PANTHER" id="PTHR15272:SF0">
    <property type="entry name" value="CHROMATIN ASSEMBLY FACTOR 1 SUBUNIT A"/>
    <property type="match status" value="1"/>
</dbReference>
<name>A0A9D4XVN8_PEA</name>
<evidence type="ECO:0008006" key="10">
    <source>
        <dbReference type="Google" id="ProtNLM"/>
    </source>
</evidence>
<feature type="domain" description="Chromatin assembly factor 1 subunit A dimerization" evidence="6">
    <location>
        <begin position="549"/>
        <end position="618"/>
    </location>
</feature>
<dbReference type="GO" id="GO:0048366">
    <property type="term" value="P:leaf development"/>
    <property type="evidence" value="ECO:0007669"/>
    <property type="project" value="EnsemblPlants"/>
</dbReference>
<reference evidence="8 9" key="1">
    <citation type="journal article" date="2022" name="Nat. Genet.">
        <title>Improved pea reference genome and pan-genome highlight genomic features and evolutionary characteristics.</title>
        <authorList>
            <person name="Yang T."/>
            <person name="Liu R."/>
            <person name="Luo Y."/>
            <person name="Hu S."/>
            <person name="Wang D."/>
            <person name="Wang C."/>
            <person name="Pandey M.K."/>
            <person name="Ge S."/>
            <person name="Xu Q."/>
            <person name="Li N."/>
            <person name="Li G."/>
            <person name="Huang Y."/>
            <person name="Saxena R.K."/>
            <person name="Ji Y."/>
            <person name="Li M."/>
            <person name="Yan X."/>
            <person name="He Y."/>
            <person name="Liu Y."/>
            <person name="Wang X."/>
            <person name="Xiang C."/>
            <person name="Varshney R.K."/>
            <person name="Ding H."/>
            <person name="Gao S."/>
            <person name="Zong X."/>
        </authorList>
    </citation>
    <scope>NUCLEOTIDE SEQUENCE [LARGE SCALE GENOMIC DNA]</scope>
    <source>
        <strain evidence="8 9">cv. Zhongwan 6</strain>
    </source>
</reference>
<proteinExistence type="predicted"/>
<feature type="compositionally biased region" description="Polar residues" evidence="5">
    <location>
        <begin position="340"/>
        <end position="351"/>
    </location>
</feature>
<dbReference type="InterPro" id="IPR048800">
    <property type="entry name" value="Cac1-like_C"/>
</dbReference>
<evidence type="ECO:0000256" key="5">
    <source>
        <dbReference type="SAM" id="MobiDB-lite"/>
    </source>
</evidence>
<dbReference type="GO" id="GO:0006334">
    <property type="term" value="P:nucleosome assembly"/>
    <property type="evidence" value="ECO:0007669"/>
    <property type="project" value="EnsemblPlants"/>
</dbReference>
<feature type="region of interest" description="Disordered" evidence="5">
    <location>
        <begin position="866"/>
        <end position="898"/>
    </location>
</feature>
<comment type="subcellular location">
    <subcellularLocation>
        <location evidence="1">Nucleus</location>
    </subcellularLocation>
</comment>
<dbReference type="GO" id="GO:0009825">
    <property type="term" value="P:multidimensional cell growth"/>
    <property type="evidence" value="ECO:0007669"/>
    <property type="project" value="EnsemblPlants"/>
</dbReference>
<keyword evidence="4" id="KW-0539">Nucleus</keyword>
<keyword evidence="9" id="KW-1185">Reference proteome</keyword>
<feature type="compositionally biased region" description="Acidic residues" evidence="5">
    <location>
        <begin position="588"/>
        <end position="600"/>
    </location>
</feature>
<keyword evidence="2" id="KW-0227">DNA damage</keyword>
<feature type="non-terminal residue" evidence="8">
    <location>
        <position position="1"/>
    </location>
</feature>
<dbReference type="Pfam" id="PF12253">
    <property type="entry name" value="CAF1A_dimeriz"/>
    <property type="match status" value="1"/>
</dbReference>
<evidence type="ECO:0000259" key="7">
    <source>
        <dbReference type="Pfam" id="PF21796"/>
    </source>
</evidence>
<dbReference type="GO" id="GO:0033186">
    <property type="term" value="C:CAF-1 complex"/>
    <property type="evidence" value="ECO:0007669"/>
    <property type="project" value="EnsemblPlants"/>
</dbReference>